<protein>
    <submittedName>
        <fullName evidence="1">Uncharacterized protein</fullName>
    </submittedName>
</protein>
<comment type="caution">
    <text evidence="1">The sequence shown here is derived from an EMBL/GenBank/DDBJ whole genome shotgun (WGS) entry which is preliminary data.</text>
</comment>
<organism evidence="1">
    <name type="scientific">marine sediment metagenome</name>
    <dbReference type="NCBI Taxonomy" id="412755"/>
    <lineage>
        <taxon>unclassified sequences</taxon>
        <taxon>metagenomes</taxon>
        <taxon>ecological metagenomes</taxon>
    </lineage>
</organism>
<dbReference type="AlphaFoldDB" id="A0A0F9J6E9"/>
<evidence type="ECO:0000313" key="1">
    <source>
        <dbReference type="EMBL" id="KKM65133.1"/>
    </source>
</evidence>
<accession>A0A0F9J6E9</accession>
<sequence length="133" mass="15620">MHIEVAVHTDLENHKRFSEWVNSRNYGSRPFDRVWMIHDIAIQEVHKDKLLADLKWYHKDTLVGGFKSKVLKKIIDFFIKRLGMEVVSLDGVEKTPKKWFTPVKWKEGCTHGAYLEVIGGFKDSFDKHGHEEI</sequence>
<gene>
    <name evidence="1" type="ORF">LCGC14_1494330</name>
</gene>
<dbReference type="EMBL" id="LAZR01010773">
    <property type="protein sequence ID" value="KKM65133.1"/>
    <property type="molecule type" value="Genomic_DNA"/>
</dbReference>
<proteinExistence type="predicted"/>
<reference evidence="1" key="1">
    <citation type="journal article" date="2015" name="Nature">
        <title>Complex archaea that bridge the gap between prokaryotes and eukaryotes.</title>
        <authorList>
            <person name="Spang A."/>
            <person name="Saw J.H."/>
            <person name="Jorgensen S.L."/>
            <person name="Zaremba-Niedzwiedzka K."/>
            <person name="Martijn J."/>
            <person name="Lind A.E."/>
            <person name="van Eijk R."/>
            <person name="Schleper C."/>
            <person name="Guy L."/>
            <person name="Ettema T.J."/>
        </authorList>
    </citation>
    <scope>NUCLEOTIDE SEQUENCE</scope>
</reference>
<name>A0A0F9J6E9_9ZZZZ</name>